<evidence type="ECO:0000313" key="3">
    <source>
        <dbReference type="EMBL" id="MBB6180968.1"/>
    </source>
</evidence>
<keyword evidence="4" id="KW-1185">Reference proteome</keyword>
<evidence type="ECO:0000256" key="1">
    <source>
        <dbReference type="SAM" id="MobiDB-lite"/>
    </source>
</evidence>
<feature type="region of interest" description="Disordered" evidence="1">
    <location>
        <begin position="1"/>
        <end position="23"/>
    </location>
</feature>
<evidence type="ECO:0000256" key="2">
    <source>
        <dbReference type="SAM" id="Phobius"/>
    </source>
</evidence>
<keyword evidence="2" id="KW-1133">Transmembrane helix</keyword>
<dbReference type="InterPro" id="IPR010331">
    <property type="entry name" value="ExoD"/>
</dbReference>
<dbReference type="Pfam" id="PF06055">
    <property type="entry name" value="ExoD"/>
    <property type="match status" value="1"/>
</dbReference>
<feature type="transmembrane region" description="Helical" evidence="2">
    <location>
        <begin position="191"/>
        <end position="210"/>
    </location>
</feature>
<evidence type="ECO:0000313" key="4">
    <source>
        <dbReference type="Proteomes" id="UP000535501"/>
    </source>
</evidence>
<proteinExistence type="predicted"/>
<feature type="transmembrane region" description="Helical" evidence="2">
    <location>
        <begin position="139"/>
        <end position="159"/>
    </location>
</feature>
<sequence>MSTRSTTEQADAGPTSGGGQAGEGLSHLVQSLSHLGKRHDKVSVHQIREEIGERSFGPFLVIPSLIELSPVGGIPGVPTALAAVVSLFSLQIAFGMKHLWLPDFVENRKMPGDKLKDGLNFLRPPARWIDKVLKPRLRWITRPPAIQVIAAACLLLAAAVPPLELIPFGSTLPMGAIGLFGLALMVRDGLLAFLAAILAGGTVYLLYRLVL</sequence>
<dbReference type="PANTHER" id="PTHR41795:SF1">
    <property type="entry name" value="EXOPOLYSACCHARIDE SYNTHESIS PROTEIN"/>
    <property type="match status" value="1"/>
</dbReference>
<dbReference type="Proteomes" id="UP000535501">
    <property type="component" value="Unassembled WGS sequence"/>
</dbReference>
<keyword evidence="2" id="KW-0812">Transmembrane</keyword>
<accession>A0A7W9YYX2</accession>
<organism evidence="3 4">
    <name type="scientific">Pseudorhizobium flavum</name>
    <dbReference type="NCBI Taxonomy" id="1335061"/>
    <lineage>
        <taxon>Bacteria</taxon>
        <taxon>Pseudomonadati</taxon>
        <taxon>Pseudomonadota</taxon>
        <taxon>Alphaproteobacteria</taxon>
        <taxon>Hyphomicrobiales</taxon>
        <taxon>Rhizobiaceae</taxon>
        <taxon>Rhizobium/Agrobacterium group</taxon>
        <taxon>Pseudorhizobium</taxon>
    </lineage>
</organism>
<evidence type="ECO:0008006" key="5">
    <source>
        <dbReference type="Google" id="ProtNLM"/>
    </source>
</evidence>
<dbReference type="RefSeq" id="WP_077547673.1">
    <property type="nucleotide sequence ID" value="NZ_JACHEJ010000007.1"/>
</dbReference>
<protein>
    <recommendedName>
        <fullName evidence="5">Exopolysaccharide biosynthesis protein</fullName>
    </recommendedName>
</protein>
<dbReference type="AlphaFoldDB" id="A0A7W9YYX2"/>
<dbReference type="EMBL" id="JACHEJ010000007">
    <property type="protein sequence ID" value="MBB6180968.1"/>
    <property type="molecule type" value="Genomic_DNA"/>
</dbReference>
<name>A0A7W9YYX2_9HYPH</name>
<comment type="caution">
    <text evidence="3">The sequence shown here is derived from an EMBL/GenBank/DDBJ whole genome shotgun (WGS) entry which is preliminary data.</text>
</comment>
<keyword evidence="2" id="KW-0472">Membrane</keyword>
<dbReference type="PANTHER" id="PTHR41795">
    <property type="entry name" value="EXOPOLYSACCHARIDE SYNTHESIS PROTEIN"/>
    <property type="match status" value="1"/>
</dbReference>
<dbReference type="PIRSF" id="PIRSF033239">
    <property type="entry name" value="ExoD"/>
    <property type="match status" value="1"/>
</dbReference>
<gene>
    <name evidence="3" type="ORF">HNQ75_002951</name>
</gene>
<reference evidence="3 4" key="1">
    <citation type="submission" date="2020-08" db="EMBL/GenBank/DDBJ databases">
        <title>Genomic Encyclopedia of Type Strains, Phase IV (KMG-IV): sequencing the most valuable type-strain genomes for metagenomic binning, comparative biology and taxonomic classification.</title>
        <authorList>
            <person name="Goeker M."/>
        </authorList>
    </citation>
    <scope>NUCLEOTIDE SEQUENCE [LARGE SCALE GENOMIC DNA]</scope>
    <source>
        <strain evidence="3 4">DSM 102134</strain>
    </source>
</reference>